<keyword evidence="3" id="KW-1185">Reference proteome</keyword>
<dbReference type="EMBL" id="JAECZA010000012">
    <property type="protein sequence ID" value="MBH8572375.1"/>
    <property type="molecule type" value="Genomic_DNA"/>
</dbReference>
<dbReference type="Gene3D" id="3.10.450.50">
    <property type="match status" value="1"/>
</dbReference>
<accession>A0A8J7I2R5</accession>
<dbReference type="InterPro" id="IPR037401">
    <property type="entry name" value="SnoaL-like"/>
</dbReference>
<gene>
    <name evidence="2" type="ORF">I8752_04860</name>
</gene>
<reference evidence="2 3" key="1">
    <citation type="journal article" date="2021" name="Int. J. Syst. Evol. Microbiol.">
        <title>Amazonocrinis nigriterrae gen. nov., sp. nov., Atlanticothrix silvestris gen. nov., sp. nov. and Dendronalium phyllosphericum gen. nov., sp. nov., nostocacean cyanobacteria from Brazilian environments.</title>
        <authorList>
            <person name="Alvarenga D.O."/>
            <person name="Andreote A.P.D."/>
            <person name="Branco L.H.Z."/>
            <person name="Delbaje E."/>
            <person name="Cruz R.B."/>
            <person name="Varani A.M."/>
            <person name="Fiore M.F."/>
        </authorList>
    </citation>
    <scope>NUCLEOTIDE SEQUENCE [LARGE SCALE GENOMIC DNA]</scope>
    <source>
        <strain evidence="2 3">CENA369</strain>
    </source>
</reference>
<name>A0A8J7I2R5_9NOST</name>
<comment type="caution">
    <text evidence="2">The sequence shown here is derived from an EMBL/GenBank/DDBJ whole genome shotgun (WGS) entry which is preliminary data.</text>
</comment>
<evidence type="ECO:0000313" key="3">
    <source>
        <dbReference type="Proteomes" id="UP000662314"/>
    </source>
</evidence>
<dbReference type="SUPFAM" id="SSF54427">
    <property type="entry name" value="NTF2-like"/>
    <property type="match status" value="1"/>
</dbReference>
<evidence type="ECO:0000313" key="2">
    <source>
        <dbReference type="EMBL" id="MBH8572375.1"/>
    </source>
</evidence>
<organism evidence="2 3">
    <name type="scientific">Dendronalium phyllosphericum CENA369</name>
    <dbReference type="NCBI Taxonomy" id="1725256"/>
    <lineage>
        <taxon>Bacteria</taxon>
        <taxon>Bacillati</taxon>
        <taxon>Cyanobacteriota</taxon>
        <taxon>Cyanophyceae</taxon>
        <taxon>Nostocales</taxon>
        <taxon>Nostocaceae</taxon>
        <taxon>Dendronalium</taxon>
        <taxon>Dendronalium phyllosphericum</taxon>
    </lineage>
</organism>
<dbReference type="Pfam" id="PF12680">
    <property type="entry name" value="SnoaL_2"/>
    <property type="match status" value="1"/>
</dbReference>
<dbReference type="Proteomes" id="UP000662314">
    <property type="component" value="Unassembled WGS sequence"/>
</dbReference>
<dbReference type="InterPro" id="IPR032710">
    <property type="entry name" value="NTF2-like_dom_sf"/>
</dbReference>
<evidence type="ECO:0000259" key="1">
    <source>
        <dbReference type="Pfam" id="PF12680"/>
    </source>
</evidence>
<dbReference type="RefSeq" id="WP_214431201.1">
    <property type="nucleotide sequence ID" value="NZ_CAWPUQ010000024.1"/>
</dbReference>
<proteinExistence type="predicted"/>
<feature type="domain" description="SnoaL-like" evidence="1">
    <location>
        <begin position="40"/>
        <end position="122"/>
    </location>
</feature>
<sequence length="138" mass="16261">MIKPENNIFQQNNKANFPNKTELVKYLLANYDLTNEYDISYFTDDIVYRIGNIEPLIGSKKILEFGLRLKDKIEHTSHEIKNIWEIEDTVIVESNVIFKPKEGNVIQLPNATIIRFRDYKVRHLQAFIDISHILNKNI</sequence>
<dbReference type="AlphaFoldDB" id="A0A8J7I2R5"/>
<protein>
    <submittedName>
        <fullName evidence="2">Nuclear transport factor 2 family protein</fullName>
    </submittedName>
</protein>